<keyword evidence="1" id="KW-0472">Membrane</keyword>
<feature type="transmembrane region" description="Helical" evidence="1">
    <location>
        <begin position="21"/>
        <end position="43"/>
    </location>
</feature>
<evidence type="ECO:0000313" key="2">
    <source>
        <dbReference type="EMBL" id="MCW1884223.1"/>
    </source>
</evidence>
<name>A0ABT3FKX0_9BACT</name>
<comment type="caution">
    <text evidence="2">The sequence shown here is derived from an EMBL/GenBank/DDBJ whole genome shotgun (WGS) entry which is preliminary data.</text>
</comment>
<proteinExistence type="predicted"/>
<accession>A0ABT3FKX0</accession>
<protein>
    <submittedName>
        <fullName evidence="2">Uncharacterized protein</fullName>
    </submittedName>
</protein>
<dbReference type="EMBL" id="JAPDDS010000002">
    <property type="protein sequence ID" value="MCW1884223.1"/>
    <property type="molecule type" value="Genomic_DNA"/>
</dbReference>
<evidence type="ECO:0000256" key="1">
    <source>
        <dbReference type="SAM" id="Phobius"/>
    </source>
</evidence>
<dbReference type="Proteomes" id="UP001207930">
    <property type="component" value="Unassembled WGS sequence"/>
</dbReference>
<evidence type="ECO:0000313" key="3">
    <source>
        <dbReference type="Proteomes" id="UP001207930"/>
    </source>
</evidence>
<organism evidence="2 3">
    <name type="scientific">Luteolibacter flavescens</name>
    <dbReference type="NCBI Taxonomy" id="1859460"/>
    <lineage>
        <taxon>Bacteria</taxon>
        <taxon>Pseudomonadati</taxon>
        <taxon>Verrucomicrobiota</taxon>
        <taxon>Verrucomicrobiia</taxon>
        <taxon>Verrucomicrobiales</taxon>
        <taxon>Verrucomicrobiaceae</taxon>
        <taxon>Luteolibacter</taxon>
    </lineage>
</organism>
<keyword evidence="1" id="KW-1133">Transmembrane helix</keyword>
<reference evidence="2 3" key="1">
    <citation type="submission" date="2022-10" db="EMBL/GenBank/DDBJ databases">
        <title>Luteolibacter flavescens strain MCCC 1K03193, whole genome shotgun sequencing project.</title>
        <authorList>
            <person name="Zhao G."/>
            <person name="Shen L."/>
        </authorList>
    </citation>
    <scope>NUCLEOTIDE SEQUENCE [LARGE SCALE GENOMIC DNA]</scope>
    <source>
        <strain evidence="2 3">MCCC 1K03193</strain>
    </source>
</reference>
<keyword evidence="3" id="KW-1185">Reference proteome</keyword>
<sequence>MAEEAAEEKPGKKRPSIPRQIFHGLSYSVVILVLVFVVASILIGRPPNSHTTQFAVRTTQLLTSVAQALESFENQYERLPRTDALDFEIEGPEGSKLATVLLGKEESGIEMQNPNQIAFLTVQITRTKAKGGGVLYSSENKVEGVYDNWGRPLRVILRPTGKSEITLPHGHPPQQFSLPFVVLSRGKDGLWGTEDDLISAPKKP</sequence>
<gene>
    <name evidence="2" type="ORF">OKA04_05735</name>
</gene>
<keyword evidence="1" id="KW-0812">Transmembrane</keyword>